<dbReference type="Proteomes" id="UP000631114">
    <property type="component" value="Unassembled WGS sequence"/>
</dbReference>
<accession>A0A835ILH0</accession>
<dbReference type="Gene3D" id="3.30.1360.120">
    <property type="entry name" value="Probable tRNA modification gtpase trme, domain 1"/>
    <property type="match status" value="1"/>
</dbReference>
<dbReference type="FunFam" id="3.30.1360.120:FF:000024">
    <property type="entry name" value="Putative transferase, mitochondrial"/>
    <property type="match status" value="1"/>
</dbReference>
<evidence type="ECO:0000256" key="2">
    <source>
        <dbReference type="ARBA" id="ARBA00022946"/>
    </source>
</evidence>
<dbReference type="AlphaFoldDB" id="A0A835ILH0"/>
<gene>
    <name evidence="5" type="ORF">IFM89_039000</name>
</gene>
<proteinExistence type="predicted"/>
<protein>
    <recommendedName>
        <fullName evidence="4">CAF17 C-terminal domain-containing protein</fullName>
    </recommendedName>
</protein>
<dbReference type="EMBL" id="JADFTS010000003">
    <property type="protein sequence ID" value="KAF9617818.1"/>
    <property type="molecule type" value="Genomic_DNA"/>
</dbReference>
<comment type="subcellular location">
    <subcellularLocation>
        <location evidence="1">Mitochondrion</location>
    </subcellularLocation>
</comment>
<keyword evidence="2" id="KW-0809">Transit peptide</keyword>
<organism evidence="5 6">
    <name type="scientific">Coptis chinensis</name>
    <dbReference type="NCBI Taxonomy" id="261450"/>
    <lineage>
        <taxon>Eukaryota</taxon>
        <taxon>Viridiplantae</taxon>
        <taxon>Streptophyta</taxon>
        <taxon>Embryophyta</taxon>
        <taxon>Tracheophyta</taxon>
        <taxon>Spermatophyta</taxon>
        <taxon>Magnoliopsida</taxon>
        <taxon>Ranunculales</taxon>
        <taxon>Ranunculaceae</taxon>
        <taxon>Coptidoideae</taxon>
        <taxon>Coptis</taxon>
    </lineage>
</organism>
<sequence>MHRFKLESLKFYRTFHSSTSTLFSQHLNDVGSMATHLESRSVIRFRGPDTIKFLQGLLTNDIKRFAESTGEKKSYLSTPNVATVSTPPMYAALLTPQGRFLYDFFLYKPPQSNEKLDKSNELFELLADVDSLVLDEILDCFKKYRLRAKVEIENVAKEFSCWQRFGRDLCSDSKSTEEPEASSVGYGASVDRAALSASQGNGLGWEWYKDPRLDLLGFRGIFPTNTTPPLVEADKETNEENYLQWRIEKGIAEGTTEIPKGEANPLEYNLAGLNAISFDKGCYVGQELVARTHHRGVIRKRLLPLKFVDGNGKELEQEVAARSEVIDPSSNKKVGTVTTALGCQGMGLLRLEEAFKKSGVLSVKGQEDVKVEAIRPEWWPAEWFPEHQQHSVAA</sequence>
<evidence type="ECO:0000313" key="6">
    <source>
        <dbReference type="Proteomes" id="UP000631114"/>
    </source>
</evidence>
<dbReference type="InterPro" id="IPR027266">
    <property type="entry name" value="TrmE/GcvT-like"/>
</dbReference>
<dbReference type="Pfam" id="PF25455">
    <property type="entry name" value="Beta-barrel_CAF17_C"/>
    <property type="match status" value="1"/>
</dbReference>
<dbReference type="InterPro" id="IPR045179">
    <property type="entry name" value="YgfZ/GcvT"/>
</dbReference>
<name>A0A835ILH0_9MAGN</name>
<dbReference type="InterPro" id="IPR017703">
    <property type="entry name" value="YgfZ/GCV_T_CS"/>
</dbReference>
<dbReference type="PANTHER" id="PTHR22602">
    <property type="entry name" value="TRANSFERASE CAF17, MITOCHONDRIAL-RELATED"/>
    <property type="match status" value="1"/>
</dbReference>
<reference evidence="5 6" key="1">
    <citation type="submission" date="2020-10" db="EMBL/GenBank/DDBJ databases">
        <title>The Coptis chinensis genome and diversification of protoberbering-type alkaloids.</title>
        <authorList>
            <person name="Wang B."/>
            <person name="Shu S."/>
            <person name="Song C."/>
            <person name="Liu Y."/>
        </authorList>
    </citation>
    <scope>NUCLEOTIDE SEQUENCE [LARGE SCALE GENOMIC DNA]</scope>
    <source>
        <strain evidence="5">HL-2020</strain>
        <tissue evidence="5">Leaf</tissue>
    </source>
</reference>
<dbReference type="NCBIfam" id="TIGR03317">
    <property type="entry name" value="ygfZ_signature"/>
    <property type="match status" value="1"/>
</dbReference>
<dbReference type="GO" id="GO:0016226">
    <property type="term" value="P:iron-sulfur cluster assembly"/>
    <property type="evidence" value="ECO:0007669"/>
    <property type="project" value="TreeGrafter"/>
</dbReference>
<keyword evidence="3" id="KW-0496">Mitochondrion</keyword>
<dbReference type="PANTHER" id="PTHR22602:SF0">
    <property type="entry name" value="TRANSFERASE CAF17, MITOCHONDRIAL-RELATED"/>
    <property type="match status" value="1"/>
</dbReference>
<evidence type="ECO:0000313" key="5">
    <source>
        <dbReference type="EMBL" id="KAF9617818.1"/>
    </source>
</evidence>
<evidence type="ECO:0000259" key="4">
    <source>
        <dbReference type="Pfam" id="PF25455"/>
    </source>
</evidence>
<dbReference type="InterPro" id="IPR057460">
    <property type="entry name" value="CAF17_C"/>
</dbReference>
<evidence type="ECO:0000256" key="1">
    <source>
        <dbReference type="ARBA" id="ARBA00004173"/>
    </source>
</evidence>
<keyword evidence="6" id="KW-1185">Reference proteome</keyword>
<feature type="domain" description="CAF17 C-terminal" evidence="4">
    <location>
        <begin position="299"/>
        <end position="380"/>
    </location>
</feature>
<evidence type="ECO:0000256" key="3">
    <source>
        <dbReference type="ARBA" id="ARBA00023128"/>
    </source>
</evidence>
<dbReference type="OrthoDB" id="191995at2759"/>
<dbReference type="GO" id="GO:0005759">
    <property type="term" value="C:mitochondrial matrix"/>
    <property type="evidence" value="ECO:0007669"/>
    <property type="project" value="TreeGrafter"/>
</dbReference>
<dbReference type="SUPFAM" id="SSF103025">
    <property type="entry name" value="Folate-binding domain"/>
    <property type="match status" value="1"/>
</dbReference>
<comment type="caution">
    <text evidence="5">The sequence shown here is derived from an EMBL/GenBank/DDBJ whole genome shotgun (WGS) entry which is preliminary data.</text>
</comment>